<protein>
    <submittedName>
        <fullName evidence="2">Uncharacterized protein</fullName>
    </submittedName>
</protein>
<accession>M1M8M5</accession>
<dbReference type="HOGENOM" id="CLU_3116455_0_0_9"/>
<dbReference type="Proteomes" id="UP000011728">
    <property type="component" value="Chromosome"/>
</dbReference>
<keyword evidence="1" id="KW-0472">Membrane</keyword>
<proteinExistence type="predicted"/>
<keyword evidence="3" id="KW-1185">Reference proteome</keyword>
<dbReference type="KEGG" id="csr:Cspa_c04610"/>
<gene>
    <name evidence="2" type="ORF">Cspa_c04610</name>
</gene>
<feature type="transmembrane region" description="Helical" evidence="1">
    <location>
        <begin position="12"/>
        <end position="30"/>
    </location>
</feature>
<name>M1M8M5_9CLOT</name>
<dbReference type="EMBL" id="CP004121">
    <property type="protein sequence ID" value="AGF54279.1"/>
    <property type="molecule type" value="Genomic_DNA"/>
</dbReference>
<evidence type="ECO:0000313" key="3">
    <source>
        <dbReference type="Proteomes" id="UP000011728"/>
    </source>
</evidence>
<reference evidence="2 3" key="1">
    <citation type="submission" date="2013-02" db="EMBL/GenBank/DDBJ databases">
        <title>Genome sequence of Clostridium saccharoperbutylacetonicum N1-4(HMT).</title>
        <authorList>
            <person name="Poehlein A."/>
            <person name="Daniel R."/>
        </authorList>
    </citation>
    <scope>NUCLEOTIDE SEQUENCE [LARGE SCALE GENOMIC DNA]</scope>
    <source>
        <strain evidence="3">N1-4(HMT)</strain>
    </source>
</reference>
<evidence type="ECO:0000313" key="2">
    <source>
        <dbReference type="EMBL" id="AGF54279.1"/>
    </source>
</evidence>
<keyword evidence="1" id="KW-1133">Transmembrane helix</keyword>
<keyword evidence="1" id="KW-0812">Transmembrane</keyword>
<organism evidence="2 3">
    <name type="scientific">Clostridium saccharoperbutylacetonicum N1-4(HMT)</name>
    <dbReference type="NCBI Taxonomy" id="931276"/>
    <lineage>
        <taxon>Bacteria</taxon>
        <taxon>Bacillati</taxon>
        <taxon>Bacillota</taxon>
        <taxon>Clostridia</taxon>
        <taxon>Eubacteriales</taxon>
        <taxon>Clostridiaceae</taxon>
        <taxon>Clostridium</taxon>
    </lineage>
</organism>
<evidence type="ECO:0000256" key="1">
    <source>
        <dbReference type="SAM" id="Phobius"/>
    </source>
</evidence>
<dbReference type="AlphaFoldDB" id="M1M8M5"/>
<sequence length="50" mass="5986">MLDYIIRRLVSNFVLIIAIITLIYASYFTYDSTYISYAYEMYNKKVRLGC</sequence>
<dbReference type="PATRIC" id="fig|931276.5.peg.444"/>